<evidence type="ECO:0000256" key="1">
    <source>
        <dbReference type="ARBA" id="ARBA00022475"/>
    </source>
</evidence>
<keyword evidence="14" id="KW-1185">Reference proteome</keyword>
<dbReference type="EMBL" id="CP002160">
    <property type="protein sequence ID" value="ADL50093.1"/>
    <property type="molecule type" value="Genomic_DNA"/>
</dbReference>
<protein>
    <submittedName>
        <fullName evidence="13">Peptidase M48 Ste24p</fullName>
    </submittedName>
</protein>
<feature type="transmembrane region" description="Helical" evidence="11">
    <location>
        <begin position="257"/>
        <end position="277"/>
    </location>
</feature>
<dbReference type="Pfam" id="PF01435">
    <property type="entry name" value="Peptidase_M48"/>
    <property type="match status" value="1"/>
</dbReference>
<dbReference type="HOGENOM" id="CLU_637216_0_0_9"/>
<evidence type="ECO:0000256" key="2">
    <source>
        <dbReference type="ARBA" id="ARBA00022670"/>
    </source>
</evidence>
<dbReference type="PANTHER" id="PTHR43221">
    <property type="entry name" value="PROTEASE HTPX"/>
    <property type="match status" value="1"/>
</dbReference>
<name>D9SPP4_CLOC7</name>
<evidence type="ECO:0000256" key="7">
    <source>
        <dbReference type="ARBA" id="ARBA00022989"/>
    </source>
</evidence>
<feature type="transmembrane region" description="Helical" evidence="11">
    <location>
        <begin position="120"/>
        <end position="139"/>
    </location>
</feature>
<keyword evidence="8 10" id="KW-0482">Metalloprotease</keyword>
<keyword evidence="2 10" id="KW-0645">Protease</keyword>
<keyword evidence="4" id="KW-0479">Metal-binding</keyword>
<dbReference type="GO" id="GO:0006508">
    <property type="term" value="P:proteolysis"/>
    <property type="evidence" value="ECO:0007669"/>
    <property type="project" value="UniProtKB-KW"/>
</dbReference>
<sequence>MRIINILGLVIVIAINMITPILISKNVERFFRETDLVEETLAKIKKQQNFQNLIIIISIFLFAFFFSNFFSKNEFTRFIMMLSPFIFIIIILVYSSIIYHPIYVKVRGIETTIKEEVKDTFRAAIVLLLPSFVIVLVKVEFINKVLINQFVNIFISVFIIIGINLIYPYVFYFSLRAEAIKFPNLNDIVLEFLEQHNIKKVKVYQWPAVKGKMANALVGGLIIKKIFISDYLIENMEVDELKAILAHEIGHIKKYHLWIKVTLLILAYPIFTFIGYMMDSVELYFSIKIPIPIGITFFVGCLSIYFSIIYMFFSRYQEYKADEYALKSGIEAEILISAFTKLAKLNNSLLKVDEKEERIQTHPSFNNRIERLRKLSLK</sequence>
<dbReference type="KEGG" id="ccb:Clocel_0313"/>
<keyword evidence="1" id="KW-1003">Cell membrane</keyword>
<dbReference type="GO" id="GO:0046872">
    <property type="term" value="F:metal ion binding"/>
    <property type="evidence" value="ECO:0007669"/>
    <property type="project" value="UniProtKB-KW"/>
</dbReference>
<dbReference type="Gene3D" id="3.30.2010.10">
    <property type="entry name" value="Metalloproteases ('zincins'), catalytic domain"/>
    <property type="match status" value="1"/>
</dbReference>
<keyword evidence="9 11" id="KW-0472">Membrane</keyword>
<evidence type="ECO:0000313" key="13">
    <source>
        <dbReference type="EMBL" id="ADL50093.1"/>
    </source>
</evidence>
<comment type="similarity">
    <text evidence="10">Belongs to the peptidase M48 family.</text>
</comment>
<proteinExistence type="inferred from homology"/>
<dbReference type="GO" id="GO:0004222">
    <property type="term" value="F:metalloendopeptidase activity"/>
    <property type="evidence" value="ECO:0007669"/>
    <property type="project" value="InterPro"/>
</dbReference>
<evidence type="ECO:0000256" key="6">
    <source>
        <dbReference type="ARBA" id="ARBA00022833"/>
    </source>
</evidence>
<organism evidence="13 14">
    <name type="scientific">Clostridium cellulovorans (strain ATCC 35296 / DSM 3052 / OCM 3 / 743B)</name>
    <dbReference type="NCBI Taxonomy" id="573061"/>
    <lineage>
        <taxon>Bacteria</taxon>
        <taxon>Bacillati</taxon>
        <taxon>Bacillota</taxon>
        <taxon>Clostridia</taxon>
        <taxon>Eubacteriales</taxon>
        <taxon>Clostridiaceae</taxon>
        <taxon>Clostridium</taxon>
    </lineage>
</organism>
<evidence type="ECO:0000256" key="10">
    <source>
        <dbReference type="RuleBase" id="RU003983"/>
    </source>
</evidence>
<evidence type="ECO:0000256" key="3">
    <source>
        <dbReference type="ARBA" id="ARBA00022692"/>
    </source>
</evidence>
<reference evidence="13 14" key="1">
    <citation type="submission" date="2010-08" db="EMBL/GenBank/DDBJ databases">
        <title>Complete sequence of Clostridium cellulovorans 743B.</title>
        <authorList>
            <consortium name="US DOE Joint Genome Institute"/>
            <person name="Lucas S."/>
            <person name="Copeland A."/>
            <person name="Lapidus A."/>
            <person name="Cheng J.-F."/>
            <person name="Bruce D."/>
            <person name="Goodwin L."/>
            <person name="Pitluck S."/>
            <person name="Chertkov O."/>
            <person name="Detter J.C."/>
            <person name="Han C."/>
            <person name="Tapia R."/>
            <person name="Land M."/>
            <person name="Hauser L."/>
            <person name="Chang Y.-J."/>
            <person name="Jeffries C."/>
            <person name="Kyrpides N."/>
            <person name="Ivanova N."/>
            <person name="Mikhailova N."/>
            <person name="Hemme C.L."/>
            <person name="Woyke T."/>
        </authorList>
    </citation>
    <scope>NUCLEOTIDE SEQUENCE [LARGE SCALE GENOMIC DNA]</scope>
    <source>
        <strain evidence="14">ATCC 35296 / DSM 3052 / OCM 3 / 743B</strain>
    </source>
</reference>
<dbReference type="Proteomes" id="UP000002730">
    <property type="component" value="Chromosome"/>
</dbReference>
<feature type="transmembrane region" description="Helical" evidence="11">
    <location>
        <begin position="289"/>
        <end position="313"/>
    </location>
</feature>
<feature type="transmembrane region" description="Helical" evidence="11">
    <location>
        <begin position="77"/>
        <end position="99"/>
    </location>
</feature>
<evidence type="ECO:0000256" key="8">
    <source>
        <dbReference type="ARBA" id="ARBA00023049"/>
    </source>
</evidence>
<dbReference type="PANTHER" id="PTHR43221:SF2">
    <property type="entry name" value="PROTEASE HTPX HOMOLOG"/>
    <property type="match status" value="1"/>
</dbReference>
<accession>D9SPP4</accession>
<evidence type="ECO:0000256" key="5">
    <source>
        <dbReference type="ARBA" id="ARBA00022801"/>
    </source>
</evidence>
<dbReference type="OrthoDB" id="9810445at2"/>
<dbReference type="InterPro" id="IPR050083">
    <property type="entry name" value="HtpX_protease"/>
</dbReference>
<evidence type="ECO:0000259" key="12">
    <source>
        <dbReference type="Pfam" id="PF01435"/>
    </source>
</evidence>
<dbReference type="AlphaFoldDB" id="D9SPP4"/>
<evidence type="ECO:0000256" key="9">
    <source>
        <dbReference type="ARBA" id="ARBA00023136"/>
    </source>
</evidence>
<keyword evidence="3 11" id="KW-0812">Transmembrane</keyword>
<keyword evidence="7 11" id="KW-1133">Transmembrane helix</keyword>
<dbReference type="RefSeq" id="WP_010075140.1">
    <property type="nucleotide sequence ID" value="NC_014393.1"/>
</dbReference>
<evidence type="ECO:0000313" key="14">
    <source>
        <dbReference type="Proteomes" id="UP000002730"/>
    </source>
</evidence>
<keyword evidence="5 10" id="KW-0378">Hydrolase</keyword>
<feature type="transmembrane region" description="Helical" evidence="11">
    <location>
        <begin position="151"/>
        <end position="172"/>
    </location>
</feature>
<dbReference type="InterPro" id="IPR001915">
    <property type="entry name" value="Peptidase_M48"/>
</dbReference>
<keyword evidence="6 10" id="KW-0862">Zinc</keyword>
<feature type="domain" description="Peptidase M48" evidence="12">
    <location>
        <begin position="181"/>
        <end position="375"/>
    </location>
</feature>
<evidence type="ECO:0000256" key="11">
    <source>
        <dbReference type="SAM" id="Phobius"/>
    </source>
</evidence>
<gene>
    <name evidence="13" type="ordered locus">Clocel_0313</name>
</gene>
<dbReference type="STRING" id="573061.Clocel_0313"/>
<feature type="transmembrane region" description="Helical" evidence="11">
    <location>
        <begin position="6"/>
        <end position="23"/>
    </location>
</feature>
<feature type="transmembrane region" description="Helical" evidence="11">
    <location>
        <begin position="53"/>
        <end position="71"/>
    </location>
</feature>
<dbReference type="eggNOG" id="COG0501">
    <property type="taxonomic scope" value="Bacteria"/>
</dbReference>
<evidence type="ECO:0000256" key="4">
    <source>
        <dbReference type="ARBA" id="ARBA00022723"/>
    </source>
</evidence>
<comment type="cofactor">
    <cofactor evidence="10">
        <name>Zn(2+)</name>
        <dbReference type="ChEBI" id="CHEBI:29105"/>
    </cofactor>
    <text evidence="10">Binds 1 zinc ion per subunit.</text>
</comment>